<dbReference type="Proteomes" id="UP000324022">
    <property type="component" value="Unassembled WGS sequence"/>
</dbReference>
<dbReference type="EMBL" id="OOIN01000027">
    <property type="protein sequence ID" value="SPO29099.1"/>
    <property type="molecule type" value="Genomic_DNA"/>
</dbReference>
<dbReference type="OrthoDB" id="5835829at2759"/>
<dbReference type="SUPFAM" id="SSF53756">
    <property type="entry name" value="UDP-Glycosyltransferase/glycogen phosphorylase"/>
    <property type="match status" value="1"/>
</dbReference>
<evidence type="ECO:0000256" key="1">
    <source>
        <dbReference type="ARBA" id="ARBA00022676"/>
    </source>
</evidence>
<evidence type="ECO:0000256" key="2">
    <source>
        <dbReference type="ARBA" id="ARBA00022679"/>
    </source>
</evidence>
<gene>
    <name evidence="4" type="ORF">UTRI_06048</name>
</gene>
<accession>A0A5C3EIM4</accession>
<dbReference type="Gene3D" id="3.40.50.2000">
    <property type="entry name" value="Glycogen Phosphorylase B"/>
    <property type="match status" value="2"/>
</dbReference>
<reference evidence="4 5" key="1">
    <citation type="submission" date="2018-03" db="EMBL/GenBank/DDBJ databases">
        <authorList>
            <person name="Guldener U."/>
        </authorList>
    </citation>
    <scope>NUCLEOTIDE SEQUENCE [LARGE SCALE GENOMIC DNA]</scope>
    <source>
        <strain evidence="4 5">NBRC100155</strain>
    </source>
</reference>
<protein>
    <submittedName>
        <fullName evidence="4">Probable Erythritol-mannosyl-transferase invovled in MEL production</fullName>
    </submittedName>
</protein>
<evidence type="ECO:0000256" key="3">
    <source>
        <dbReference type="SAM" id="MobiDB-lite"/>
    </source>
</evidence>
<keyword evidence="1" id="KW-0328">Glycosyltransferase</keyword>
<name>A0A5C3EIM4_9BASI</name>
<dbReference type="PANTHER" id="PTHR48043:SF151">
    <property type="entry name" value="GLYCOSYLTRANSFERASE FAMILY 1 PROTEIN"/>
    <property type="match status" value="1"/>
</dbReference>
<keyword evidence="5" id="KW-1185">Reference proteome</keyword>
<keyword evidence="2 4" id="KW-0808">Transferase</keyword>
<evidence type="ECO:0000313" key="5">
    <source>
        <dbReference type="Proteomes" id="UP000324022"/>
    </source>
</evidence>
<dbReference type="InterPro" id="IPR050271">
    <property type="entry name" value="UDP-glycosyltransferase"/>
</dbReference>
<dbReference type="PANTHER" id="PTHR48043">
    <property type="entry name" value="EG:EG0003.4 PROTEIN-RELATED"/>
    <property type="match status" value="1"/>
</dbReference>
<proteinExistence type="predicted"/>
<dbReference type="GO" id="GO:0008194">
    <property type="term" value="F:UDP-glycosyltransferase activity"/>
    <property type="evidence" value="ECO:0007669"/>
    <property type="project" value="TreeGrafter"/>
</dbReference>
<evidence type="ECO:0000313" key="4">
    <source>
        <dbReference type="EMBL" id="SPO29099.1"/>
    </source>
</evidence>
<sequence>MKIALLANPARGEINVLLATSYELIRLGHDVTFLTGSSFRRAIDQFRNEQNDRILEARIHFCDLGGARAVEDFTRGMQSHLKDLRKPPGDYSSMEICQIVALVTEQEFRDAATNVCDRLLEIDPDMIVVDALSPNLVTGCRLTGLPWMFTVPCSPSLTATRKSLFDPHPMGRRRERTIMSALENLKLTVIETYGNATKKDLYARRSLLKKEFGLKSMGFNADSAIVPPLWKDPNCVGGIHFNTPGLWDSIRQPHQITFVGAGVTSELENHDAPAQDSASFLKLNSSPSSTIFRPKLTLCSKGERDPDVEWMDAAYEAGQSVVYLNMGSMFLWTDSEVRACLRAFDRLYRQSGGTVKLLFKLNKPQRSPNGPGPASPLYSPSTATSPDLEEKPPVLDLRRASGASVLASEKFSALIKNRIKLLRKTDAEKGYSRFTLSEFEGLEYVRFTRWVHDQRRIYKHPALKVVIHHGGGNSFNEAVHYGLPQMILSQWFDTHEYAILAERFGIGLRSEHAPLIDEDDMVAKMMRLLQGDESDKIRRNTRVWSTRSRNAGGASAAARLIETQAMLFKQQKRAHFGSSEKLISVSELGSPCISDQESETDVSTKIWSSAASTVASKQDKAENFS</sequence>
<organism evidence="4 5">
    <name type="scientific">Ustilago trichophora</name>
    <dbReference type="NCBI Taxonomy" id="86804"/>
    <lineage>
        <taxon>Eukaryota</taxon>
        <taxon>Fungi</taxon>
        <taxon>Dikarya</taxon>
        <taxon>Basidiomycota</taxon>
        <taxon>Ustilaginomycotina</taxon>
        <taxon>Ustilaginomycetes</taxon>
        <taxon>Ustilaginales</taxon>
        <taxon>Ustilaginaceae</taxon>
        <taxon>Ustilago</taxon>
    </lineage>
</organism>
<feature type="region of interest" description="Disordered" evidence="3">
    <location>
        <begin position="362"/>
        <end position="391"/>
    </location>
</feature>
<dbReference type="AlphaFoldDB" id="A0A5C3EIM4"/>